<keyword evidence="5" id="KW-0285">Flavoprotein</keyword>
<evidence type="ECO:0000313" key="14">
    <source>
        <dbReference type="EMBL" id="OPZ91420.1"/>
    </source>
</evidence>
<dbReference type="GO" id="GO:0000719">
    <property type="term" value="P:photoreactive repair"/>
    <property type="evidence" value="ECO:0007669"/>
    <property type="project" value="TreeGrafter"/>
</dbReference>
<dbReference type="PANTHER" id="PTHR10211:SF0">
    <property type="entry name" value="DEOXYRIBODIPYRIMIDINE PHOTO-LYASE"/>
    <property type="match status" value="1"/>
</dbReference>
<feature type="compositionally biased region" description="Basic and acidic residues" evidence="13">
    <location>
        <begin position="285"/>
        <end position="300"/>
    </location>
</feature>
<dbReference type="AlphaFoldDB" id="A0A1V5MES9"/>
<comment type="caution">
    <text evidence="14">The sequence shown here is derived from an EMBL/GenBank/DDBJ whole genome shotgun (WGS) entry which is preliminary data.</text>
</comment>
<dbReference type="PANTHER" id="PTHR10211">
    <property type="entry name" value="DEOXYRIBODIPYRIMIDINE PHOTOLYASE"/>
    <property type="match status" value="1"/>
</dbReference>
<organism evidence="14">
    <name type="scientific">candidate division TA06 bacterium ADurb.Bin417</name>
    <dbReference type="NCBI Taxonomy" id="1852828"/>
    <lineage>
        <taxon>Bacteria</taxon>
        <taxon>Bacteria division TA06</taxon>
    </lineage>
</organism>
<dbReference type="GO" id="GO:0003904">
    <property type="term" value="F:deoxyribodipyrimidine photo-lyase activity"/>
    <property type="evidence" value="ECO:0007669"/>
    <property type="project" value="UniProtKB-EC"/>
</dbReference>
<evidence type="ECO:0000256" key="5">
    <source>
        <dbReference type="ARBA" id="ARBA00022630"/>
    </source>
</evidence>
<feature type="region of interest" description="Disordered" evidence="13">
    <location>
        <begin position="276"/>
        <end position="300"/>
    </location>
</feature>
<evidence type="ECO:0000256" key="2">
    <source>
        <dbReference type="ARBA" id="ARBA00006409"/>
    </source>
</evidence>
<comment type="cofactor">
    <cofactor evidence="1">
        <name>FAD</name>
        <dbReference type="ChEBI" id="CHEBI:57692"/>
    </cofactor>
</comment>
<proteinExistence type="inferred from homology"/>
<dbReference type="InterPro" id="IPR052219">
    <property type="entry name" value="Photolyase_Class-2"/>
</dbReference>
<evidence type="ECO:0000256" key="3">
    <source>
        <dbReference type="ARBA" id="ARBA00013149"/>
    </source>
</evidence>
<evidence type="ECO:0000256" key="9">
    <source>
        <dbReference type="ARBA" id="ARBA00023204"/>
    </source>
</evidence>
<dbReference type="Proteomes" id="UP000485484">
    <property type="component" value="Unassembled WGS sequence"/>
</dbReference>
<dbReference type="EC" id="4.1.99.3" evidence="3"/>
<dbReference type="FunFam" id="1.10.579.10:FF:000002">
    <property type="entry name" value="Deoxyribodipyrimidine photolyase"/>
    <property type="match status" value="1"/>
</dbReference>
<evidence type="ECO:0000256" key="4">
    <source>
        <dbReference type="ARBA" id="ARBA00014046"/>
    </source>
</evidence>
<dbReference type="Gene3D" id="1.25.40.80">
    <property type="match status" value="1"/>
</dbReference>
<dbReference type="SUPFAM" id="SSF48173">
    <property type="entry name" value="Cryptochrome/photolyase FAD-binding domain"/>
    <property type="match status" value="1"/>
</dbReference>
<keyword evidence="6" id="KW-0227">DNA damage</keyword>
<evidence type="ECO:0000256" key="13">
    <source>
        <dbReference type="SAM" id="MobiDB-lite"/>
    </source>
</evidence>
<sequence>MDEFLEEFPAVSVRQVIAWPSEVPVIDWDLLRRRLRLDAAVSGSGRFRPGGRAGELVMREFLRDKLARYPVDRNDPNADVQSNLSPYLHSGQISAQRVALETLEAGRASKASEIFLEELVTRRELAENYCFYNAAYDRPEGFPEWARRSLEKHRSDRRRYLYRRPELEAGETHDRIWNTAQRQLAGLGKLHGYLRMYWAKKILEWSPDPARAQAEAVYLNDRYALDGRDPNGYAGIAWSIGGVHDRPWFERPVYGQIRYMNESGCRRKFDVDRYLASGPAGSDPDSGRVETSTRDGRRIR</sequence>
<comment type="catalytic activity">
    <reaction evidence="12">
        <text>cyclobutadipyrimidine (in DNA) = 2 pyrimidine residues (in DNA).</text>
        <dbReference type="EC" id="4.1.99.3"/>
    </reaction>
</comment>
<evidence type="ECO:0000256" key="8">
    <source>
        <dbReference type="ARBA" id="ARBA00023125"/>
    </source>
</evidence>
<evidence type="ECO:0000256" key="7">
    <source>
        <dbReference type="ARBA" id="ARBA00022827"/>
    </source>
</evidence>
<dbReference type="InterPro" id="IPR036134">
    <property type="entry name" value="Crypto/Photolyase_FAD-like_sf"/>
</dbReference>
<reference evidence="14" key="1">
    <citation type="submission" date="2017-02" db="EMBL/GenBank/DDBJ databases">
        <title>Delving into the versatile metabolic prowess of the omnipresent phylum Bacteroidetes.</title>
        <authorList>
            <person name="Nobu M.K."/>
            <person name="Mei R."/>
            <person name="Narihiro T."/>
            <person name="Kuroda K."/>
            <person name="Liu W.-T."/>
        </authorList>
    </citation>
    <scope>NUCLEOTIDE SEQUENCE</scope>
    <source>
        <strain evidence="14">ADurb.Bin417</strain>
    </source>
</reference>
<dbReference type="Gene3D" id="1.10.579.10">
    <property type="entry name" value="DNA Cyclobutane Dipyrimidine Photolyase, subunit A, domain 3"/>
    <property type="match status" value="1"/>
</dbReference>
<keyword evidence="8" id="KW-0238">DNA-binding</keyword>
<evidence type="ECO:0000256" key="1">
    <source>
        <dbReference type="ARBA" id="ARBA00001974"/>
    </source>
</evidence>
<evidence type="ECO:0000256" key="10">
    <source>
        <dbReference type="ARBA" id="ARBA00023239"/>
    </source>
</evidence>
<evidence type="ECO:0000256" key="12">
    <source>
        <dbReference type="ARBA" id="ARBA00033999"/>
    </source>
</evidence>
<comment type="similarity">
    <text evidence="2">Belongs to the DNA photolyase class-2 family.</text>
</comment>
<keyword evidence="9" id="KW-0234">DNA repair</keyword>
<evidence type="ECO:0000256" key="6">
    <source>
        <dbReference type="ARBA" id="ARBA00022763"/>
    </source>
</evidence>
<accession>A0A1V5MES9</accession>
<gene>
    <name evidence="14" type="primary">phrA</name>
    <name evidence="14" type="ORF">BWY73_01095</name>
</gene>
<evidence type="ECO:0000256" key="11">
    <source>
        <dbReference type="ARBA" id="ARBA00031671"/>
    </source>
</evidence>
<dbReference type="EMBL" id="MWAK01000178">
    <property type="protein sequence ID" value="OPZ91420.1"/>
    <property type="molecule type" value="Genomic_DNA"/>
</dbReference>
<name>A0A1V5MES9_UNCT6</name>
<keyword evidence="10 14" id="KW-0456">Lyase</keyword>
<protein>
    <recommendedName>
        <fullName evidence="4">Deoxyribodipyrimidine photo-lyase</fullName>
        <ecNumber evidence="3">4.1.99.3</ecNumber>
    </recommendedName>
    <alternativeName>
        <fullName evidence="11">DNA photolyase</fullName>
    </alternativeName>
</protein>
<keyword evidence="7" id="KW-0274">FAD</keyword>
<dbReference type="GO" id="GO:0003677">
    <property type="term" value="F:DNA binding"/>
    <property type="evidence" value="ECO:0007669"/>
    <property type="project" value="UniProtKB-KW"/>
</dbReference>